<dbReference type="RefSeq" id="WP_188790418.1">
    <property type="nucleotide sequence ID" value="NZ_BMJV01000004.1"/>
</dbReference>
<accession>A0A8J3EG72</accession>
<keyword evidence="1" id="KW-0732">Signal</keyword>
<evidence type="ECO:0000313" key="2">
    <source>
        <dbReference type="EMBL" id="GGG74382.1"/>
    </source>
</evidence>
<evidence type="ECO:0008006" key="4">
    <source>
        <dbReference type="Google" id="ProtNLM"/>
    </source>
</evidence>
<feature type="chain" id="PRO_5035205848" description="Peptidoglycan binding domain-containing protein" evidence="1">
    <location>
        <begin position="20"/>
        <end position="238"/>
    </location>
</feature>
<dbReference type="Proteomes" id="UP000617145">
    <property type="component" value="Unassembled WGS sequence"/>
</dbReference>
<name>A0A8J3EG72_9RHOB</name>
<protein>
    <recommendedName>
        <fullName evidence="4">Peptidoglycan binding domain-containing protein</fullName>
    </recommendedName>
</protein>
<reference evidence="2" key="1">
    <citation type="journal article" date="2014" name="Int. J. Syst. Evol. Microbiol.">
        <title>Complete genome sequence of Corynebacterium casei LMG S-19264T (=DSM 44701T), isolated from a smear-ripened cheese.</title>
        <authorList>
            <consortium name="US DOE Joint Genome Institute (JGI-PGF)"/>
            <person name="Walter F."/>
            <person name="Albersmeier A."/>
            <person name="Kalinowski J."/>
            <person name="Ruckert C."/>
        </authorList>
    </citation>
    <scope>NUCLEOTIDE SEQUENCE</scope>
    <source>
        <strain evidence="2">CGMCC 1.15762</strain>
    </source>
</reference>
<reference evidence="2" key="2">
    <citation type="submission" date="2020-09" db="EMBL/GenBank/DDBJ databases">
        <authorList>
            <person name="Sun Q."/>
            <person name="Zhou Y."/>
        </authorList>
    </citation>
    <scope>NUCLEOTIDE SEQUENCE</scope>
    <source>
        <strain evidence="2">CGMCC 1.15762</strain>
    </source>
</reference>
<keyword evidence="3" id="KW-1185">Reference proteome</keyword>
<dbReference type="AlphaFoldDB" id="A0A8J3EG72"/>
<sequence length="238" mass="25319">MSRIACLAGALVCAAQTTAASPSPIGTAPIPAAEAAAAFGGFSAVSLDASRVQQELVSLGFNLGAIDGLRTDQTEDALQGFADRYARAFGDTPDPRNALADVYARCVTPANAVDSNLDYCNRFARAAKVAPSDDAISEFAHFPDFYAQLSCNGTGPTETDAEKLISGVFRDAQVIYYFEDFMDWMLQVSAETLEDSASPCSGEGATAAREAEALQTLEHKASRMQAYYILSRVEKARD</sequence>
<gene>
    <name evidence="2" type="ORF">GCM10011415_23570</name>
</gene>
<comment type="caution">
    <text evidence="2">The sequence shown here is derived from an EMBL/GenBank/DDBJ whole genome shotgun (WGS) entry which is preliminary data.</text>
</comment>
<feature type="signal peptide" evidence="1">
    <location>
        <begin position="1"/>
        <end position="19"/>
    </location>
</feature>
<evidence type="ECO:0000313" key="3">
    <source>
        <dbReference type="Proteomes" id="UP000617145"/>
    </source>
</evidence>
<proteinExistence type="predicted"/>
<organism evidence="2 3">
    <name type="scientific">Salipiger pallidus</name>
    <dbReference type="NCBI Taxonomy" id="1775170"/>
    <lineage>
        <taxon>Bacteria</taxon>
        <taxon>Pseudomonadati</taxon>
        <taxon>Pseudomonadota</taxon>
        <taxon>Alphaproteobacteria</taxon>
        <taxon>Rhodobacterales</taxon>
        <taxon>Roseobacteraceae</taxon>
        <taxon>Salipiger</taxon>
    </lineage>
</organism>
<evidence type="ECO:0000256" key="1">
    <source>
        <dbReference type="SAM" id="SignalP"/>
    </source>
</evidence>
<dbReference type="EMBL" id="BMJV01000004">
    <property type="protein sequence ID" value="GGG74382.1"/>
    <property type="molecule type" value="Genomic_DNA"/>
</dbReference>